<keyword evidence="3" id="KW-1185">Reference proteome</keyword>
<accession>A0A9X4M273</accession>
<protein>
    <submittedName>
        <fullName evidence="2">Nuclear transport factor 2 family protein</fullName>
    </submittedName>
</protein>
<dbReference type="SUPFAM" id="SSF54427">
    <property type="entry name" value="NTF2-like"/>
    <property type="match status" value="1"/>
</dbReference>
<dbReference type="Gene3D" id="3.10.450.50">
    <property type="match status" value="1"/>
</dbReference>
<dbReference type="InterPro" id="IPR032710">
    <property type="entry name" value="NTF2-like_dom_sf"/>
</dbReference>
<evidence type="ECO:0000259" key="1">
    <source>
        <dbReference type="Pfam" id="PF13577"/>
    </source>
</evidence>
<evidence type="ECO:0000313" key="2">
    <source>
        <dbReference type="EMBL" id="MDG3015482.1"/>
    </source>
</evidence>
<reference evidence="2" key="1">
    <citation type="submission" date="2022-08" db="EMBL/GenBank/DDBJ databases">
        <title>Genome analysis of Corynebacteriales strain.</title>
        <authorList>
            <person name="Lee S.D."/>
        </authorList>
    </citation>
    <scope>NUCLEOTIDE SEQUENCE</scope>
    <source>
        <strain evidence="2">D3-21</strain>
    </source>
</reference>
<dbReference type="Pfam" id="PF13577">
    <property type="entry name" value="SnoaL_4"/>
    <property type="match status" value="1"/>
</dbReference>
<gene>
    <name evidence="2" type="ORF">NVS88_13060</name>
</gene>
<organism evidence="2 3">
    <name type="scientific">Speluncibacter jeojiensis</name>
    <dbReference type="NCBI Taxonomy" id="2710754"/>
    <lineage>
        <taxon>Bacteria</taxon>
        <taxon>Bacillati</taxon>
        <taxon>Actinomycetota</taxon>
        <taxon>Actinomycetes</taxon>
        <taxon>Mycobacteriales</taxon>
        <taxon>Speluncibacteraceae</taxon>
        <taxon>Speluncibacter</taxon>
    </lineage>
</organism>
<dbReference type="EMBL" id="JANRHA010000008">
    <property type="protein sequence ID" value="MDG3015482.1"/>
    <property type="molecule type" value="Genomic_DNA"/>
</dbReference>
<dbReference type="Proteomes" id="UP001152755">
    <property type="component" value="Unassembled WGS sequence"/>
</dbReference>
<feature type="domain" description="SnoaL-like" evidence="1">
    <location>
        <begin position="21"/>
        <end position="138"/>
    </location>
</feature>
<proteinExistence type="predicted"/>
<name>A0A9X4M273_9ACTN</name>
<sequence>MTTPAGATTFRSTRPGDPDLLADRHAVVDALYTFQTMLDTKDWAGIRAAMQEDVQGYGVAGIDEVVTIVRAHLDVCGATQHLMGNVQVRLDGDRATSRSYFRAFHVGSGANTGRTYECLGHYDDAWIRSGDRWSLAGRVINVRAELGDRAVIEPR</sequence>
<dbReference type="InterPro" id="IPR037401">
    <property type="entry name" value="SnoaL-like"/>
</dbReference>
<evidence type="ECO:0000313" key="3">
    <source>
        <dbReference type="Proteomes" id="UP001152755"/>
    </source>
</evidence>
<comment type="caution">
    <text evidence="2">The sequence shown here is derived from an EMBL/GenBank/DDBJ whole genome shotgun (WGS) entry which is preliminary data.</text>
</comment>
<dbReference type="RefSeq" id="WP_277829890.1">
    <property type="nucleotide sequence ID" value="NZ_JAAIVF010000001.1"/>
</dbReference>
<dbReference type="AlphaFoldDB" id="A0A9X4M273"/>